<protein>
    <submittedName>
        <fullName evidence="1">Uncharacterized protein</fullName>
    </submittedName>
</protein>
<dbReference type="EMBL" id="SRLO01000030">
    <property type="protein sequence ID" value="TNN84007.1"/>
    <property type="molecule type" value="Genomic_DNA"/>
</dbReference>
<keyword evidence="2" id="KW-1185">Reference proteome</keyword>
<organism evidence="1 2">
    <name type="scientific">Liparis tanakae</name>
    <name type="common">Tanaka's snailfish</name>
    <dbReference type="NCBI Taxonomy" id="230148"/>
    <lineage>
        <taxon>Eukaryota</taxon>
        <taxon>Metazoa</taxon>
        <taxon>Chordata</taxon>
        <taxon>Craniata</taxon>
        <taxon>Vertebrata</taxon>
        <taxon>Euteleostomi</taxon>
        <taxon>Actinopterygii</taxon>
        <taxon>Neopterygii</taxon>
        <taxon>Teleostei</taxon>
        <taxon>Neoteleostei</taxon>
        <taxon>Acanthomorphata</taxon>
        <taxon>Eupercaria</taxon>
        <taxon>Perciformes</taxon>
        <taxon>Cottioidei</taxon>
        <taxon>Cottales</taxon>
        <taxon>Liparidae</taxon>
        <taxon>Liparis</taxon>
    </lineage>
</organism>
<proteinExistence type="predicted"/>
<dbReference type="Proteomes" id="UP000314294">
    <property type="component" value="Unassembled WGS sequence"/>
</dbReference>
<reference evidence="1 2" key="1">
    <citation type="submission" date="2019-03" db="EMBL/GenBank/DDBJ databases">
        <title>First draft genome of Liparis tanakae, snailfish: a comprehensive survey of snailfish specific genes.</title>
        <authorList>
            <person name="Kim W."/>
            <person name="Song I."/>
            <person name="Jeong J.-H."/>
            <person name="Kim D."/>
            <person name="Kim S."/>
            <person name="Ryu S."/>
            <person name="Song J.Y."/>
            <person name="Lee S.K."/>
        </authorList>
    </citation>
    <scope>NUCLEOTIDE SEQUENCE [LARGE SCALE GENOMIC DNA]</scope>
    <source>
        <tissue evidence="1">Muscle</tissue>
    </source>
</reference>
<name>A0A4Z2J1V8_9TELE</name>
<evidence type="ECO:0000313" key="2">
    <source>
        <dbReference type="Proteomes" id="UP000314294"/>
    </source>
</evidence>
<evidence type="ECO:0000313" key="1">
    <source>
        <dbReference type="EMBL" id="TNN84007.1"/>
    </source>
</evidence>
<comment type="caution">
    <text evidence="1">The sequence shown here is derived from an EMBL/GenBank/DDBJ whole genome shotgun (WGS) entry which is preliminary data.</text>
</comment>
<sequence length="171" mass="19345">MWWESVEDIRLEIPLLVSGIFLECYGKISGSYHKTLLVRATPCLEHIGVHFHSRLREQLVSCQGRHRMQDLCSSRRAPVGLQGQLALKVFNNALQALPSFSLLLKLLSQLLAIRFGLLQLQMQLFDLHHTTQPNTHSIDAKALDLLSQVALGFDGLKKAAFLCHPHKLQFL</sequence>
<gene>
    <name evidence="1" type="ORF">EYF80_005878</name>
</gene>
<accession>A0A4Z2J1V8</accession>
<dbReference type="AlphaFoldDB" id="A0A4Z2J1V8"/>